<proteinExistence type="predicted"/>
<evidence type="ECO:0000259" key="2">
    <source>
        <dbReference type="Pfam" id="PF24494"/>
    </source>
</evidence>
<dbReference type="GeneID" id="81441105"/>
<gene>
    <name evidence="3" type="ORF">N7496_009007</name>
</gene>
<name>A0A9W9RZG7_9EURO</name>
<comment type="caution">
    <text evidence="3">The sequence shown here is derived from an EMBL/GenBank/DDBJ whole genome shotgun (WGS) entry which is preliminary data.</text>
</comment>
<feature type="compositionally biased region" description="Polar residues" evidence="1">
    <location>
        <begin position="614"/>
        <end position="623"/>
    </location>
</feature>
<evidence type="ECO:0000313" key="3">
    <source>
        <dbReference type="EMBL" id="KAJ5369247.1"/>
    </source>
</evidence>
<evidence type="ECO:0000313" key="4">
    <source>
        <dbReference type="Proteomes" id="UP001147782"/>
    </source>
</evidence>
<dbReference type="Pfam" id="PF24494">
    <property type="entry name" value="DUF7587"/>
    <property type="match status" value="1"/>
</dbReference>
<organism evidence="3 4">
    <name type="scientific">Penicillium cataractarum</name>
    <dbReference type="NCBI Taxonomy" id="2100454"/>
    <lineage>
        <taxon>Eukaryota</taxon>
        <taxon>Fungi</taxon>
        <taxon>Dikarya</taxon>
        <taxon>Ascomycota</taxon>
        <taxon>Pezizomycotina</taxon>
        <taxon>Eurotiomycetes</taxon>
        <taxon>Eurotiomycetidae</taxon>
        <taxon>Eurotiales</taxon>
        <taxon>Aspergillaceae</taxon>
        <taxon>Penicillium</taxon>
    </lineage>
</organism>
<sequence>MNTANSARNPRLSWNTYHRQVLCCLYRFFECNKDQLSALFSTIFRADLIHCGFGNNDISYVTLNAQWSWLKREKRPVWHHVHIDTEFRTDREWQGIIHKIRITAFELGLRVQEKLFDTICIPNDDFDVNNNFGEYLTSVLLASQAGEQSSSTAAGAGANDDVVTEDPFVGESSSENLLSPFTVATGTPTSEATTILSGDNRKTPDIHIPVVNSPPRAEIYVAYNPSQDDEPLVTSHGKVCFWCVREGEHPEDHTPTASRVDESPQGHNQEVNEPCVRESPTLDAENVAPADLNMHDSNHLPGLCGVDELPPLLYRWSNTNSQGVNTESILVAGWFTGSYPNVTFPGQLSQEEFLGIFTSHVTRVHIPTPFISAFARPLAPIHRALRNRDDAKISVVDPRKLPTPVFNAQPLAQTTGTTVRRWKGYGEFAIWGYVPSEAVVCTFDIATLEDVASRDLEIQQFLQLSLIQAEGTCHRRLRQDLRLNLQTQGHKDHSSILVRLAQQLGVTEEYCWYFATDIHQAWTMNLGDTCRDSEELLDSASSPEPVVSEEIHYALGNQERRVARGMSESTRSYVPPKSDDGSCSESSSEENNMSQSPEAHCPRRDTPSPDFSVASDTDNSVQLNVRPPGRCPTINEVEMLEVAVPPTPPSTSRYFHRPANVSSTVPLLAFGPVNLSTALNDCIDFDDESQWPSDGETFNGNDTPTTSRYFDPAAASRGGLQERNLFVLGGDEMMGI</sequence>
<feature type="compositionally biased region" description="Polar residues" evidence="1">
    <location>
        <begin position="179"/>
        <end position="197"/>
    </location>
</feature>
<keyword evidence="4" id="KW-1185">Reference proteome</keyword>
<feature type="compositionally biased region" description="Basic and acidic residues" evidence="1">
    <location>
        <begin position="249"/>
        <end position="264"/>
    </location>
</feature>
<dbReference type="OrthoDB" id="5397734at2759"/>
<feature type="compositionally biased region" description="Low complexity" evidence="1">
    <location>
        <begin position="581"/>
        <end position="598"/>
    </location>
</feature>
<dbReference type="AlphaFoldDB" id="A0A9W9RZG7"/>
<feature type="domain" description="DUF7587" evidence="2">
    <location>
        <begin position="309"/>
        <end position="448"/>
    </location>
</feature>
<accession>A0A9W9RZG7</accession>
<feature type="region of interest" description="Disordered" evidence="1">
    <location>
        <begin position="249"/>
        <end position="274"/>
    </location>
</feature>
<dbReference type="InterPro" id="IPR056009">
    <property type="entry name" value="DUF7587"/>
</dbReference>
<reference evidence="3" key="1">
    <citation type="submission" date="2022-11" db="EMBL/GenBank/DDBJ databases">
        <authorList>
            <person name="Petersen C."/>
        </authorList>
    </citation>
    <scope>NUCLEOTIDE SEQUENCE</scope>
    <source>
        <strain evidence="3">IBT 29864</strain>
    </source>
</reference>
<dbReference type="EMBL" id="JAPZBS010000007">
    <property type="protein sequence ID" value="KAJ5369247.1"/>
    <property type="molecule type" value="Genomic_DNA"/>
</dbReference>
<reference evidence="3" key="2">
    <citation type="journal article" date="2023" name="IMA Fungus">
        <title>Comparative genomic study of the Penicillium genus elucidates a diverse pangenome and 15 lateral gene transfer events.</title>
        <authorList>
            <person name="Petersen C."/>
            <person name="Sorensen T."/>
            <person name="Nielsen M.R."/>
            <person name="Sondergaard T.E."/>
            <person name="Sorensen J.L."/>
            <person name="Fitzpatrick D.A."/>
            <person name="Frisvad J.C."/>
            <person name="Nielsen K.L."/>
        </authorList>
    </citation>
    <scope>NUCLEOTIDE SEQUENCE</scope>
    <source>
        <strain evidence="3">IBT 29864</strain>
    </source>
</reference>
<dbReference type="RefSeq" id="XP_056553989.1">
    <property type="nucleotide sequence ID" value="XM_056701926.1"/>
</dbReference>
<feature type="region of interest" description="Disordered" evidence="1">
    <location>
        <begin position="555"/>
        <end position="628"/>
    </location>
</feature>
<dbReference type="Proteomes" id="UP001147782">
    <property type="component" value="Unassembled WGS sequence"/>
</dbReference>
<protein>
    <recommendedName>
        <fullName evidence="2">DUF7587 domain-containing protein</fullName>
    </recommendedName>
</protein>
<feature type="region of interest" description="Disordered" evidence="1">
    <location>
        <begin position="179"/>
        <end position="210"/>
    </location>
</feature>
<evidence type="ECO:0000256" key="1">
    <source>
        <dbReference type="SAM" id="MobiDB-lite"/>
    </source>
</evidence>